<dbReference type="SUPFAM" id="SSF54001">
    <property type="entry name" value="Cysteine proteinases"/>
    <property type="match status" value="1"/>
</dbReference>
<dbReference type="PROSITE" id="PS50600">
    <property type="entry name" value="ULP_PROTEASE"/>
    <property type="match status" value="1"/>
</dbReference>
<dbReference type="GO" id="GO:0008234">
    <property type="term" value="F:cysteine-type peptidase activity"/>
    <property type="evidence" value="ECO:0007669"/>
    <property type="project" value="InterPro"/>
</dbReference>
<protein>
    <recommendedName>
        <fullName evidence="4">Ubiquitin-like protease family profile domain-containing protein</fullName>
    </recommendedName>
</protein>
<dbReference type="PANTHER" id="PTHR31569:SF4">
    <property type="entry name" value="SWIM-TYPE DOMAIN-CONTAINING PROTEIN"/>
    <property type="match status" value="1"/>
</dbReference>
<keyword evidence="3" id="KW-0378">Hydrolase</keyword>
<evidence type="ECO:0000256" key="2">
    <source>
        <dbReference type="ARBA" id="ARBA00022670"/>
    </source>
</evidence>
<dbReference type="AlphaFoldDB" id="A0A0W8CNX4"/>
<evidence type="ECO:0000313" key="6">
    <source>
        <dbReference type="Proteomes" id="UP000052943"/>
    </source>
</evidence>
<comment type="similarity">
    <text evidence="1">Belongs to the peptidase C48 family.</text>
</comment>
<dbReference type="Gene3D" id="3.40.395.10">
    <property type="entry name" value="Adenoviral Proteinase, Chain A"/>
    <property type="match status" value="1"/>
</dbReference>
<dbReference type="STRING" id="4790.A0A0W8CNX4"/>
<feature type="domain" description="Ubiquitin-like protease family profile" evidence="4">
    <location>
        <begin position="262"/>
        <end position="417"/>
    </location>
</feature>
<dbReference type="InterPro" id="IPR052579">
    <property type="entry name" value="Zinc_finger_SWIM"/>
</dbReference>
<dbReference type="Proteomes" id="UP000052943">
    <property type="component" value="Unassembled WGS sequence"/>
</dbReference>
<evidence type="ECO:0000256" key="1">
    <source>
        <dbReference type="ARBA" id="ARBA00005234"/>
    </source>
</evidence>
<gene>
    <name evidence="5" type="ORF">AM587_10001241</name>
</gene>
<proteinExistence type="inferred from homology"/>
<reference evidence="5 6" key="1">
    <citation type="submission" date="2015-11" db="EMBL/GenBank/DDBJ databases">
        <title>Genomes and virulence difference between two physiological races of Phytophthora nicotianae.</title>
        <authorList>
            <person name="Liu H."/>
            <person name="Ma X."/>
            <person name="Yu H."/>
            <person name="Fang D."/>
            <person name="Li Y."/>
            <person name="Wang X."/>
            <person name="Wang W."/>
            <person name="Dong Y."/>
            <person name="Xiao B."/>
        </authorList>
    </citation>
    <scope>NUCLEOTIDE SEQUENCE [LARGE SCALE GENOMIC DNA]</scope>
    <source>
        <strain evidence="6">race 0</strain>
    </source>
</reference>
<dbReference type="Pfam" id="PF02902">
    <property type="entry name" value="Peptidase_C48"/>
    <property type="match status" value="1"/>
</dbReference>
<dbReference type="PANTHER" id="PTHR31569">
    <property type="entry name" value="SWIM-TYPE DOMAIN-CONTAINING PROTEIN"/>
    <property type="match status" value="1"/>
</dbReference>
<evidence type="ECO:0000256" key="3">
    <source>
        <dbReference type="ARBA" id="ARBA00022801"/>
    </source>
</evidence>
<dbReference type="OrthoDB" id="1939479at2759"/>
<dbReference type="InterPro" id="IPR003653">
    <property type="entry name" value="Peptidase_C48_C"/>
</dbReference>
<evidence type="ECO:0000313" key="5">
    <source>
        <dbReference type="EMBL" id="KUF85869.1"/>
    </source>
</evidence>
<keyword evidence="2" id="KW-0645">Protease</keyword>
<evidence type="ECO:0000259" key="4">
    <source>
        <dbReference type="PROSITE" id="PS50600"/>
    </source>
</evidence>
<sequence>MTYRKDLPHFNNHTNNRVESLFSKVKQHLKDHHTMNASLRALLSFQRRKEEAYYAKVEMPGTLRDTTYSEEMNIVLGMTTRWVAAAISSQYDIALDPEFASSYTQVDNGATVTFRREAHEYLLLKETFKCDCEFSQTMQLPCRHAIIWRKTSGSPFVIPFSAIGSSQLALHHKIQLDSEGEEISDANGYVLVIEKIGTYTREQVRQTKWLWNLQDTCRRGVLLCTWLNNEVKSLVNEPVDVSVAFDDLLKTWPYLPIPGFGFDVAEADLFCVRGNTWLNDATMRAFCVFLDTYKNNTTVTIPPVKKQALKKPVKAEPILADQQLQQIHSGLTSRQYLLMPINLSGAHWVCLVIDGISKKIELYDSMGSAMYLKRLKDIADEIVAALPDAYEEITVNGPLQHDGDSCGVLVCLQLWKCASAEAPSDVTKSGITKLRWKILQGILKVKRRL</sequence>
<dbReference type="EMBL" id="LNFO01002396">
    <property type="protein sequence ID" value="KUF85869.1"/>
    <property type="molecule type" value="Genomic_DNA"/>
</dbReference>
<dbReference type="InterPro" id="IPR038765">
    <property type="entry name" value="Papain-like_cys_pep_sf"/>
</dbReference>
<accession>A0A0W8CNX4</accession>
<organism evidence="5 6">
    <name type="scientific">Phytophthora nicotianae</name>
    <name type="common">Potato buckeye rot agent</name>
    <name type="synonym">Phytophthora parasitica</name>
    <dbReference type="NCBI Taxonomy" id="4792"/>
    <lineage>
        <taxon>Eukaryota</taxon>
        <taxon>Sar</taxon>
        <taxon>Stramenopiles</taxon>
        <taxon>Oomycota</taxon>
        <taxon>Peronosporomycetes</taxon>
        <taxon>Peronosporales</taxon>
        <taxon>Peronosporaceae</taxon>
        <taxon>Phytophthora</taxon>
    </lineage>
</organism>
<dbReference type="GO" id="GO:0006508">
    <property type="term" value="P:proteolysis"/>
    <property type="evidence" value="ECO:0007669"/>
    <property type="project" value="UniProtKB-KW"/>
</dbReference>
<name>A0A0W8CNX4_PHYNI</name>
<comment type="caution">
    <text evidence="5">The sequence shown here is derived from an EMBL/GenBank/DDBJ whole genome shotgun (WGS) entry which is preliminary data.</text>
</comment>